<keyword evidence="1" id="KW-0812">Transmembrane</keyword>
<accession>A0ABS2SK40</accession>
<dbReference type="EMBL" id="JAFBCP010000001">
    <property type="protein sequence ID" value="MBM7816639.1"/>
    <property type="molecule type" value="Genomic_DNA"/>
</dbReference>
<feature type="transmembrane region" description="Helical" evidence="1">
    <location>
        <begin position="81"/>
        <end position="101"/>
    </location>
</feature>
<sequence>MTYLLKARQWPVLLVISVITGVIAGGFAEVDIPLPLLSVAGLPQPVLPALGFVIVVSACVHRAEESWSCASVRNTFAHSHVVVVGALVFAVLVGVVSSSFSAQNSVLILRDFVGLTALALVGRLMINGRYASLIPSTYVIVAGAFARDRLGEIRAWCWIVDRDISNPWAWLTCCIGAVAAIACQTRRMPIFN</sequence>
<proteinExistence type="predicted"/>
<evidence type="ECO:0000313" key="3">
    <source>
        <dbReference type="Proteomes" id="UP000809290"/>
    </source>
</evidence>
<keyword evidence="3" id="KW-1185">Reference proteome</keyword>
<reference evidence="2 3" key="1">
    <citation type="submission" date="2021-01" db="EMBL/GenBank/DDBJ databases">
        <title>Sequencing the genomes of 1000 actinobacteria strains.</title>
        <authorList>
            <person name="Klenk H.-P."/>
        </authorList>
    </citation>
    <scope>NUCLEOTIDE SEQUENCE [LARGE SCALE GENOMIC DNA]</scope>
    <source>
        <strain evidence="2 3">DSM 13657</strain>
    </source>
</reference>
<feature type="transmembrane region" description="Helical" evidence="1">
    <location>
        <begin position="42"/>
        <end position="60"/>
    </location>
</feature>
<protein>
    <submittedName>
        <fullName evidence="2">Uncharacterized protein</fullName>
    </submittedName>
</protein>
<comment type="caution">
    <text evidence="2">The sequence shown here is derived from an EMBL/GenBank/DDBJ whole genome shotgun (WGS) entry which is preliminary data.</text>
</comment>
<dbReference type="RefSeq" id="WP_204515381.1">
    <property type="nucleotide sequence ID" value="NZ_JAFBCP010000001.1"/>
</dbReference>
<feature type="transmembrane region" description="Helical" evidence="1">
    <location>
        <begin position="107"/>
        <end position="126"/>
    </location>
</feature>
<keyword evidence="1" id="KW-1133">Transmembrane helix</keyword>
<evidence type="ECO:0000313" key="2">
    <source>
        <dbReference type="EMBL" id="MBM7816639.1"/>
    </source>
</evidence>
<feature type="transmembrane region" description="Helical" evidence="1">
    <location>
        <begin position="12"/>
        <end position="30"/>
    </location>
</feature>
<dbReference type="Proteomes" id="UP000809290">
    <property type="component" value="Unassembled WGS sequence"/>
</dbReference>
<name>A0ABS2SK40_9MICO</name>
<organism evidence="2 3">
    <name type="scientific">Brevibacterium paucivorans</name>
    <dbReference type="NCBI Taxonomy" id="170994"/>
    <lineage>
        <taxon>Bacteria</taxon>
        <taxon>Bacillati</taxon>
        <taxon>Actinomycetota</taxon>
        <taxon>Actinomycetes</taxon>
        <taxon>Micrococcales</taxon>
        <taxon>Brevibacteriaceae</taxon>
        <taxon>Brevibacterium</taxon>
    </lineage>
</organism>
<evidence type="ECO:0000256" key="1">
    <source>
        <dbReference type="SAM" id="Phobius"/>
    </source>
</evidence>
<keyword evidence="1" id="KW-0472">Membrane</keyword>
<gene>
    <name evidence="2" type="ORF">JOE56_001333</name>
</gene>